<gene>
    <name evidence="2" type="ORF">IC621_15625</name>
</gene>
<name>A0A926NPQ3_9BACI</name>
<organism evidence="2 3">
    <name type="scientific">Metabacillus arenae</name>
    <dbReference type="NCBI Taxonomy" id="2771434"/>
    <lineage>
        <taxon>Bacteria</taxon>
        <taxon>Bacillati</taxon>
        <taxon>Bacillota</taxon>
        <taxon>Bacilli</taxon>
        <taxon>Bacillales</taxon>
        <taxon>Bacillaceae</taxon>
        <taxon>Metabacillus</taxon>
    </lineage>
</organism>
<proteinExistence type="predicted"/>
<dbReference type="AlphaFoldDB" id="A0A926NPQ3"/>
<dbReference type="Proteomes" id="UP000626844">
    <property type="component" value="Unassembled WGS sequence"/>
</dbReference>
<evidence type="ECO:0000259" key="1">
    <source>
        <dbReference type="Pfam" id="PF21747"/>
    </source>
</evidence>
<evidence type="ECO:0000313" key="3">
    <source>
        <dbReference type="Proteomes" id="UP000626844"/>
    </source>
</evidence>
<dbReference type="InterPro" id="IPR048427">
    <property type="entry name" value="YpoC"/>
</dbReference>
<dbReference type="EMBL" id="JACXAI010000020">
    <property type="protein sequence ID" value="MBD1381666.1"/>
    <property type="molecule type" value="Genomic_DNA"/>
</dbReference>
<dbReference type="RefSeq" id="WP_191159257.1">
    <property type="nucleotide sequence ID" value="NZ_JACXAI010000020.1"/>
</dbReference>
<feature type="domain" description="YpoC-like" evidence="1">
    <location>
        <begin position="64"/>
        <end position="174"/>
    </location>
</feature>
<reference evidence="2" key="1">
    <citation type="submission" date="2020-09" db="EMBL/GenBank/DDBJ databases">
        <title>A novel bacterium of genus Bacillus, isolated from South China Sea.</title>
        <authorList>
            <person name="Huang H."/>
            <person name="Mo K."/>
            <person name="Hu Y."/>
        </authorList>
    </citation>
    <scope>NUCLEOTIDE SEQUENCE</scope>
    <source>
        <strain evidence="2">IB182487</strain>
    </source>
</reference>
<sequence>MANKREITIPEPFLHAPFALNMPPKITEIADSFEENMIHCTFYYDICECLSIKSCQKPWNEYENYLPYILKRWSLLEEVLHDLYKDRKQKSQEIPMIEGFSLFIVGIHWFNSQPVKSLEQSVLNDLRFSKSPVNFSERVAFILNKPAQYHSYIQLKQLFEEFKKQFHKELVMKKLK</sequence>
<accession>A0A926NPQ3</accession>
<comment type="caution">
    <text evidence="2">The sequence shown here is derived from an EMBL/GenBank/DDBJ whole genome shotgun (WGS) entry which is preliminary data.</text>
</comment>
<keyword evidence="3" id="KW-1185">Reference proteome</keyword>
<evidence type="ECO:0000313" key="2">
    <source>
        <dbReference type="EMBL" id="MBD1381666.1"/>
    </source>
</evidence>
<protein>
    <recommendedName>
        <fullName evidence="1">YpoC-like domain-containing protein</fullName>
    </recommendedName>
</protein>
<dbReference type="Pfam" id="PF21747">
    <property type="entry name" value="YpoC"/>
    <property type="match status" value="1"/>
</dbReference>